<accession>F2LB69</accession>
<dbReference type="eggNOG" id="COG1012">
    <property type="taxonomic scope" value="Bacteria"/>
</dbReference>
<proteinExistence type="predicted"/>
<reference evidence="3 4" key="1">
    <citation type="journal article" date="2011" name="J. Bacteriol.">
        <title>Complete genome sequence of Burkholderia gladioli BSR3.</title>
        <authorList>
            <person name="Seo Y.S."/>
            <person name="Lim J."/>
            <person name="Choi B.S."/>
            <person name="Kim H."/>
            <person name="Goo E."/>
            <person name="Lee B."/>
            <person name="Lim J.S."/>
            <person name="Choi I.Y."/>
            <person name="Moon J.S."/>
            <person name="Kim J."/>
            <person name="Hwang I."/>
        </authorList>
    </citation>
    <scope>NUCLEOTIDE SEQUENCE [LARGE SCALE GENOMIC DNA]</scope>
    <source>
        <strain evidence="3 4">BSR3</strain>
    </source>
</reference>
<evidence type="ECO:0000313" key="3">
    <source>
        <dbReference type="EMBL" id="AEA60138.1"/>
    </source>
</evidence>
<dbReference type="InterPro" id="IPR015590">
    <property type="entry name" value="Aldehyde_DH_dom"/>
</dbReference>
<dbReference type="InterPro" id="IPR016161">
    <property type="entry name" value="Ald_DH/histidinol_DH"/>
</dbReference>
<evidence type="ECO:0000313" key="4">
    <source>
        <dbReference type="Proteomes" id="UP000008316"/>
    </source>
</evidence>
<name>F2LB69_BURGS</name>
<gene>
    <name evidence="3" type="ordered locus">bgla_1g14690</name>
</gene>
<dbReference type="Gene3D" id="3.40.605.10">
    <property type="entry name" value="Aldehyde Dehydrogenase, Chain A, domain 1"/>
    <property type="match status" value="1"/>
</dbReference>
<evidence type="ECO:0000256" key="1">
    <source>
        <dbReference type="ARBA" id="ARBA00023002"/>
    </source>
</evidence>
<dbReference type="AlphaFoldDB" id="F2LB69"/>
<dbReference type="GO" id="GO:0016620">
    <property type="term" value="F:oxidoreductase activity, acting on the aldehyde or oxo group of donors, NAD or NADP as acceptor"/>
    <property type="evidence" value="ECO:0007669"/>
    <property type="project" value="InterPro"/>
</dbReference>
<protein>
    <submittedName>
        <fullName evidence="3">Aldehyde dehydrogenase family protein</fullName>
    </submittedName>
</protein>
<feature type="domain" description="Aldehyde dehydrogenase" evidence="2">
    <location>
        <begin position="27"/>
        <end position="484"/>
    </location>
</feature>
<sequence>MTTFDDRLDDTYWPNFIDGVYCDGGAGRISITNPATGEVLAEQALADATDVDRAVQAARRVHLSGQLKDMHPMERGRMVRHIGNYLANNIESVKRSITLEQGKPLFESEAEIKLAIRLFDYFGSMAESLEGRSVPSDSTRFDFTVYEPLGVSAQFMPCHYPIYIPSRALSVALATGNPCVMKTAELAPISTLWLARAAEAAGFPAGSVNIFCGRREDAGLALSIHPDINHLVFIGRQNAATEVLSRAAGTLVPSIVEVGGTSPTLVFEDGDLDAFTFEARMGSYWNAGQFCCGMYRIIVHESRYEELVDRAVALAESLEVGPGIASGDFRPYMGSMDSEEQMQKVLAMVDDARRNGAKCVTGGERLRRPGFFMKPTVLCDVDPAMSVAQEEVWGPVMSVLKFRDEEEAYRLANGPRHSGLMCGVFTKDLGRMMRAAARVRAGHIVSNQTLIGGAELPFGGFNRAGYGSLKGREAMLGYVQRKNVLLNV</sequence>
<dbReference type="EMBL" id="CP002599">
    <property type="protein sequence ID" value="AEA60138.1"/>
    <property type="molecule type" value="Genomic_DNA"/>
</dbReference>
<keyword evidence="4" id="KW-1185">Reference proteome</keyword>
<dbReference type="HOGENOM" id="CLU_005391_0_2_4"/>
<dbReference type="PANTHER" id="PTHR11699">
    <property type="entry name" value="ALDEHYDE DEHYDROGENASE-RELATED"/>
    <property type="match status" value="1"/>
</dbReference>
<dbReference type="KEGG" id="bgd:bgla_1g14690"/>
<dbReference type="Gene3D" id="3.40.309.10">
    <property type="entry name" value="Aldehyde Dehydrogenase, Chain A, domain 2"/>
    <property type="match status" value="1"/>
</dbReference>
<dbReference type="SUPFAM" id="SSF53720">
    <property type="entry name" value="ALDH-like"/>
    <property type="match status" value="1"/>
</dbReference>
<dbReference type="RefSeq" id="WP_013697483.1">
    <property type="nucleotide sequence ID" value="NC_015381.1"/>
</dbReference>
<evidence type="ECO:0000259" key="2">
    <source>
        <dbReference type="Pfam" id="PF00171"/>
    </source>
</evidence>
<dbReference type="STRING" id="999541.bgla_1g14690"/>
<organism evidence="3 4">
    <name type="scientific">Burkholderia gladioli (strain BSR3)</name>
    <dbReference type="NCBI Taxonomy" id="999541"/>
    <lineage>
        <taxon>Bacteria</taxon>
        <taxon>Pseudomonadati</taxon>
        <taxon>Pseudomonadota</taxon>
        <taxon>Betaproteobacteria</taxon>
        <taxon>Burkholderiales</taxon>
        <taxon>Burkholderiaceae</taxon>
        <taxon>Burkholderia</taxon>
    </lineage>
</organism>
<dbReference type="InterPro" id="IPR016162">
    <property type="entry name" value="Ald_DH_N"/>
</dbReference>
<dbReference type="Proteomes" id="UP000008316">
    <property type="component" value="Chromosome 1"/>
</dbReference>
<dbReference type="Pfam" id="PF00171">
    <property type="entry name" value="Aldedh"/>
    <property type="match status" value="1"/>
</dbReference>
<keyword evidence="1" id="KW-0560">Oxidoreductase</keyword>
<dbReference type="InterPro" id="IPR016163">
    <property type="entry name" value="Ald_DH_C"/>
</dbReference>